<dbReference type="PROSITE" id="PS00678">
    <property type="entry name" value="WD_REPEATS_1"/>
    <property type="match status" value="1"/>
</dbReference>
<accession>A0A1B7N740</accession>
<evidence type="ECO:0000313" key="5">
    <source>
        <dbReference type="Proteomes" id="UP000092154"/>
    </source>
</evidence>
<feature type="repeat" description="WD" evidence="3">
    <location>
        <begin position="15"/>
        <end position="56"/>
    </location>
</feature>
<dbReference type="AlphaFoldDB" id="A0A1B7N740"/>
<evidence type="ECO:0000256" key="2">
    <source>
        <dbReference type="ARBA" id="ARBA00022737"/>
    </source>
</evidence>
<dbReference type="STRING" id="1314800.A0A1B7N740"/>
<keyword evidence="1 3" id="KW-0853">WD repeat</keyword>
<dbReference type="InterPro" id="IPR015943">
    <property type="entry name" value="WD40/YVTN_repeat-like_dom_sf"/>
</dbReference>
<feature type="repeat" description="WD" evidence="3">
    <location>
        <begin position="140"/>
        <end position="181"/>
    </location>
</feature>
<dbReference type="CDD" id="cd00200">
    <property type="entry name" value="WD40"/>
    <property type="match status" value="1"/>
</dbReference>
<dbReference type="PANTHER" id="PTHR19848">
    <property type="entry name" value="WD40 REPEAT PROTEIN"/>
    <property type="match status" value="1"/>
</dbReference>
<dbReference type="Pfam" id="PF00400">
    <property type="entry name" value="WD40"/>
    <property type="match status" value="7"/>
</dbReference>
<sequence>MATTESKRPTAKHKFEGHENTVWSFVFLHDNVHIVSGSEDGTMRKWSCDTGLLVGEPWESEGGLIQTLALSSDGQTIACVRGDGSVQLWDTSGKKNGVWEGHNRGSLSWSPSGGHIANGAHDGTILIRNAKSGKVKVGPIQTNQGGVDILQYSPSGEKIASGGENETIYIWDSNTGDHLVGPIKHVGGWITSVAWSVDGGELYSASDSNFIRVFDSVSGALLRWLEHDHRVYSVALSPKNNLLACVGINGTARLWDTELHQPFGQPFGEEGQERLYCASFSQDGKYLAYGGDHNTVTLWMVEDIAPELLVDATNSFGRPGNDGITEEGHGDIYGDHFWV</sequence>
<evidence type="ECO:0000256" key="1">
    <source>
        <dbReference type="ARBA" id="ARBA00022574"/>
    </source>
</evidence>
<dbReference type="PROSITE" id="PS50082">
    <property type="entry name" value="WD_REPEATS_2"/>
    <property type="match status" value="4"/>
</dbReference>
<dbReference type="SUPFAM" id="SSF50978">
    <property type="entry name" value="WD40 repeat-like"/>
    <property type="match status" value="1"/>
</dbReference>
<dbReference type="InterPro" id="IPR019775">
    <property type="entry name" value="WD40_repeat_CS"/>
</dbReference>
<gene>
    <name evidence="4" type="ORF">K503DRAFT_781271</name>
</gene>
<dbReference type="InParanoid" id="A0A1B7N740"/>
<dbReference type="Proteomes" id="UP000092154">
    <property type="component" value="Unassembled WGS sequence"/>
</dbReference>
<dbReference type="OrthoDB" id="10251741at2759"/>
<dbReference type="PANTHER" id="PTHR19848:SF8">
    <property type="entry name" value="F-BOX AND WD REPEAT DOMAIN CONTAINING 7"/>
    <property type="match status" value="1"/>
</dbReference>
<protein>
    <submittedName>
        <fullName evidence="4">WD40 repeat-like protein</fullName>
    </submittedName>
</protein>
<proteinExistence type="predicted"/>
<organism evidence="4 5">
    <name type="scientific">Rhizopogon vinicolor AM-OR11-026</name>
    <dbReference type="NCBI Taxonomy" id="1314800"/>
    <lineage>
        <taxon>Eukaryota</taxon>
        <taxon>Fungi</taxon>
        <taxon>Dikarya</taxon>
        <taxon>Basidiomycota</taxon>
        <taxon>Agaricomycotina</taxon>
        <taxon>Agaricomycetes</taxon>
        <taxon>Agaricomycetidae</taxon>
        <taxon>Boletales</taxon>
        <taxon>Suillineae</taxon>
        <taxon>Rhizopogonaceae</taxon>
        <taxon>Rhizopogon</taxon>
    </lineage>
</organism>
<keyword evidence="5" id="KW-1185">Reference proteome</keyword>
<dbReference type="SMART" id="SM00320">
    <property type="entry name" value="WD40"/>
    <property type="match status" value="7"/>
</dbReference>
<name>A0A1B7N740_9AGAM</name>
<feature type="repeat" description="WD" evidence="3">
    <location>
        <begin position="224"/>
        <end position="258"/>
    </location>
</feature>
<evidence type="ECO:0000313" key="4">
    <source>
        <dbReference type="EMBL" id="OAX40638.1"/>
    </source>
</evidence>
<reference evidence="4 5" key="1">
    <citation type="submission" date="2016-06" db="EMBL/GenBank/DDBJ databases">
        <title>Comparative genomics of the ectomycorrhizal sister species Rhizopogon vinicolor and Rhizopogon vesiculosus (Basidiomycota: Boletales) reveals a divergence of the mating type B locus.</title>
        <authorList>
            <consortium name="DOE Joint Genome Institute"/>
            <person name="Mujic A.B."/>
            <person name="Kuo A."/>
            <person name="Tritt A."/>
            <person name="Lipzen A."/>
            <person name="Chen C."/>
            <person name="Johnson J."/>
            <person name="Sharma A."/>
            <person name="Barry K."/>
            <person name="Grigoriev I.V."/>
            <person name="Spatafora J.W."/>
        </authorList>
    </citation>
    <scope>NUCLEOTIDE SEQUENCE [LARGE SCALE GENOMIC DNA]</scope>
    <source>
        <strain evidence="4 5">AM-OR11-026</strain>
    </source>
</reference>
<evidence type="ECO:0000256" key="3">
    <source>
        <dbReference type="PROSITE-ProRule" id="PRU00221"/>
    </source>
</evidence>
<dbReference type="InterPro" id="IPR036322">
    <property type="entry name" value="WD40_repeat_dom_sf"/>
</dbReference>
<keyword evidence="2" id="KW-0677">Repeat</keyword>
<dbReference type="Gene3D" id="2.130.10.10">
    <property type="entry name" value="YVTN repeat-like/Quinoprotein amine dehydrogenase"/>
    <property type="match status" value="2"/>
</dbReference>
<dbReference type="EMBL" id="KV448205">
    <property type="protein sequence ID" value="OAX40638.1"/>
    <property type="molecule type" value="Genomic_DNA"/>
</dbReference>
<dbReference type="PROSITE" id="PS50294">
    <property type="entry name" value="WD_REPEATS_REGION"/>
    <property type="match status" value="3"/>
</dbReference>
<dbReference type="InterPro" id="IPR001680">
    <property type="entry name" value="WD40_rpt"/>
</dbReference>
<feature type="repeat" description="WD" evidence="3">
    <location>
        <begin position="58"/>
        <end position="90"/>
    </location>
</feature>